<proteinExistence type="inferred from homology"/>
<dbReference type="GO" id="GO:0006744">
    <property type="term" value="P:ubiquinone biosynthetic process"/>
    <property type="evidence" value="ECO:0007669"/>
    <property type="project" value="UniProtKB-UniRule"/>
</dbReference>
<dbReference type="EMBL" id="MARB01000017">
    <property type="protein sequence ID" value="ODJ86832.1"/>
    <property type="molecule type" value="Genomic_DNA"/>
</dbReference>
<dbReference type="UniPathway" id="UPA00232"/>
<dbReference type="InterPro" id="IPR003033">
    <property type="entry name" value="SCP2_sterol-bd_dom"/>
</dbReference>
<evidence type="ECO:0000313" key="3">
    <source>
        <dbReference type="EMBL" id="ODJ86832.1"/>
    </source>
</evidence>
<evidence type="ECO:0000256" key="1">
    <source>
        <dbReference type="HAMAP-Rule" id="MF_02231"/>
    </source>
</evidence>
<organism evidence="3 4">
    <name type="scientific">Candidatus Thiodiazotropha endolucinida</name>
    <dbReference type="NCBI Taxonomy" id="1655433"/>
    <lineage>
        <taxon>Bacteria</taxon>
        <taxon>Pseudomonadati</taxon>
        <taxon>Pseudomonadota</taxon>
        <taxon>Gammaproteobacteria</taxon>
        <taxon>Chromatiales</taxon>
        <taxon>Sedimenticolaceae</taxon>
        <taxon>Candidatus Thiodiazotropha</taxon>
    </lineage>
</organism>
<evidence type="ECO:0000313" key="4">
    <source>
        <dbReference type="Proteomes" id="UP000094769"/>
    </source>
</evidence>
<dbReference type="Gene3D" id="3.30.1050.10">
    <property type="entry name" value="SCP2 sterol-binding domain"/>
    <property type="match status" value="1"/>
</dbReference>
<comment type="function">
    <text evidence="1">Required for O(2)-independent ubiquinone (coenzyme Q) biosynthesis. Likely functions as an accessory factor.</text>
</comment>
<accession>A0A7Z1AEG4</accession>
<dbReference type="InterPro" id="IPR016830">
    <property type="entry name" value="UbiT"/>
</dbReference>
<keyword evidence="4" id="KW-1185">Reference proteome</keyword>
<dbReference type="InterPro" id="IPR036527">
    <property type="entry name" value="SCP2_sterol-bd_dom_sf"/>
</dbReference>
<reference evidence="3 4" key="1">
    <citation type="submission" date="2016-06" db="EMBL/GenBank/DDBJ databases">
        <title>Genome sequence of endosymbiont of Candidatus Endolucinida thiodiazotropha.</title>
        <authorList>
            <person name="Poehlein A."/>
            <person name="Koenig S."/>
            <person name="Heiden S.E."/>
            <person name="Thuermer A."/>
            <person name="Voget S."/>
            <person name="Daniel R."/>
            <person name="Markert S."/>
            <person name="Gros O."/>
            <person name="Schweder T."/>
        </authorList>
    </citation>
    <scope>NUCLEOTIDE SEQUENCE [LARGE SCALE GENOMIC DNA]</scope>
    <source>
        <strain evidence="3 4">COS</strain>
    </source>
</reference>
<gene>
    <name evidence="1" type="primary">ubiT</name>
    <name evidence="3" type="ORF">CODIS_29750</name>
</gene>
<protein>
    <recommendedName>
        <fullName evidence="1">Ubiquinone biosynthesis accessory factor UbiT</fullName>
    </recommendedName>
</protein>
<keyword evidence="1" id="KW-0831">Ubiquinone biosynthesis</keyword>
<name>A0A7Z1AEG4_9GAMM</name>
<dbReference type="Pfam" id="PF02036">
    <property type="entry name" value="SCP2"/>
    <property type="match status" value="1"/>
</dbReference>
<feature type="domain" description="SCP2" evidence="2">
    <location>
        <begin position="35"/>
        <end position="129"/>
    </location>
</feature>
<dbReference type="HAMAP" id="MF_02231">
    <property type="entry name" value="UbiT"/>
    <property type="match status" value="1"/>
</dbReference>
<comment type="pathway">
    <text evidence="1">Cofactor biosynthesis; ubiquinone biosynthesis.</text>
</comment>
<sequence length="164" mass="18442">MHAVKQRPKMPKPLSLPLRLIPQKAHGVILSSVLNRLFRNELLEGELDFLQGRVVQIKVSDLGLGYNLTLTNGVISEAGGMRVDLSITGSVYDYLLLISGKEDPDTLFFQRHLVMDGDTGLGVHLKNMLSAIELEQLPLPAEIRPYIERFIRVYENLPYMSARS</sequence>
<dbReference type="Proteomes" id="UP000094769">
    <property type="component" value="Unassembled WGS sequence"/>
</dbReference>
<evidence type="ECO:0000259" key="2">
    <source>
        <dbReference type="Pfam" id="PF02036"/>
    </source>
</evidence>
<dbReference type="SUPFAM" id="SSF55718">
    <property type="entry name" value="SCP-like"/>
    <property type="match status" value="1"/>
</dbReference>
<comment type="similarity">
    <text evidence="1">Belongs to the UbiT family.</text>
</comment>
<dbReference type="AlphaFoldDB" id="A0A7Z1AEG4"/>
<dbReference type="RefSeq" id="WP_235615236.1">
    <property type="nucleotide sequence ID" value="NZ_MARB01000017.1"/>
</dbReference>
<comment type="caution">
    <text evidence="3">The sequence shown here is derived from an EMBL/GenBank/DDBJ whole genome shotgun (WGS) entry which is preliminary data.</text>
</comment>